<protein>
    <submittedName>
        <fullName evidence="1">Uncharacterized protein</fullName>
    </submittedName>
</protein>
<evidence type="ECO:0000313" key="1">
    <source>
        <dbReference type="EMBL" id="MFD1014453.1"/>
    </source>
</evidence>
<keyword evidence="2" id="KW-1185">Reference proteome</keyword>
<reference evidence="2" key="1">
    <citation type="journal article" date="2019" name="Int. J. Syst. Evol. Microbiol.">
        <title>The Global Catalogue of Microorganisms (GCM) 10K type strain sequencing project: providing services to taxonomists for standard genome sequencing and annotation.</title>
        <authorList>
            <consortium name="The Broad Institute Genomics Platform"/>
            <consortium name="The Broad Institute Genome Sequencing Center for Infectious Disease"/>
            <person name="Wu L."/>
            <person name="Ma J."/>
        </authorList>
    </citation>
    <scope>NUCLEOTIDE SEQUENCE [LARGE SCALE GENOMIC DNA]</scope>
    <source>
        <strain evidence="2">CCUG 56098</strain>
    </source>
</reference>
<evidence type="ECO:0000313" key="2">
    <source>
        <dbReference type="Proteomes" id="UP001597086"/>
    </source>
</evidence>
<proteinExistence type="predicted"/>
<dbReference type="EMBL" id="JBHTKM010000001">
    <property type="protein sequence ID" value="MFD1014453.1"/>
    <property type="molecule type" value="Genomic_DNA"/>
</dbReference>
<accession>A0ABW3KP73</accession>
<gene>
    <name evidence="1" type="ORF">ACFQ13_00855</name>
</gene>
<sequence length="49" mass="5781">MPKFYSYLLKKWSHQPNHPSRVDYLAQVWLSEDLSTSTSISYDSFISLN</sequence>
<dbReference type="RefSeq" id="WP_386113204.1">
    <property type="nucleotide sequence ID" value="NZ_JBHTKM010000001.1"/>
</dbReference>
<comment type="caution">
    <text evidence="1">The sequence shown here is derived from an EMBL/GenBank/DDBJ whole genome shotgun (WGS) entry which is preliminary data.</text>
</comment>
<organism evidence="1 2">
    <name type="scientific">Winogradskyella rapida</name>
    <dbReference type="NCBI Taxonomy" id="549701"/>
    <lineage>
        <taxon>Bacteria</taxon>
        <taxon>Pseudomonadati</taxon>
        <taxon>Bacteroidota</taxon>
        <taxon>Flavobacteriia</taxon>
        <taxon>Flavobacteriales</taxon>
        <taxon>Flavobacteriaceae</taxon>
        <taxon>Winogradskyella</taxon>
    </lineage>
</organism>
<name>A0ABW3KP73_9FLAO</name>
<dbReference type="Proteomes" id="UP001597086">
    <property type="component" value="Unassembled WGS sequence"/>
</dbReference>